<dbReference type="InterPro" id="IPR018584">
    <property type="entry name" value="GT87"/>
</dbReference>
<evidence type="ECO:0000313" key="10">
    <source>
        <dbReference type="Proteomes" id="UP000004208"/>
    </source>
</evidence>
<evidence type="ECO:0000256" key="5">
    <source>
        <dbReference type="ARBA" id="ARBA00022989"/>
    </source>
</evidence>
<proteinExistence type="inferred from homology"/>
<evidence type="ECO:0000256" key="6">
    <source>
        <dbReference type="ARBA" id="ARBA00023136"/>
    </source>
</evidence>
<feature type="transmembrane region" description="Helical" evidence="8">
    <location>
        <begin position="246"/>
        <end position="264"/>
    </location>
</feature>
<feature type="transmembrane region" description="Helical" evidence="8">
    <location>
        <begin position="345"/>
        <end position="364"/>
    </location>
</feature>
<name>D7W9H5_9CORY</name>
<dbReference type="STRING" id="585529.HMPREF0291_10713"/>
<keyword evidence="5 8" id="KW-1133">Transmembrane helix</keyword>
<evidence type="ECO:0000256" key="7">
    <source>
        <dbReference type="ARBA" id="ARBA00024033"/>
    </source>
</evidence>
<evidence type="ECO:0000313" key="9">
    <source>
        <dbReference type="EMBL" id="EFK55455.1"/>
    </source>
</evidence>
<evidence type="ECO:0000256" key="3">
    <source>
        <dbReference type="ARBA" id="ARBA00022679"/>
    </source>
</evidence>
<comment type="caution">
    <text evidence="9">The sequence shown here is derived from an EMBL/GenBank/DDBJ whole genome shotgun (WGS) entry which is preliminary data.</text>
</comment>
<feature type="transmembrane region" description="Helical" evidence="8">
    <location>
        <begin position="50"/>
        <end position="66"/>
    </location>
</feature>
<dbReference type="AlphaFoldDB" id="D7W9H5"/>
<feature type="transmembrane region" description="Helical" evidence="8">
    <location>
        <begin position="320"/>
        <end position="338"/>
    </location>
</feature>
<dbReference type="EMBL" id="ACLJ02000001">
    <property type="protein sequence ID" value="EFK55455.1"/>
    <property type="molecule type" value="Genomic_DNA"/>
</dbReference>
<reference evidence="9" key="1">
    <citation type="submission" date="2010-06" db="EMBL/GenBank/DDBJ databases">
        <authorList>
            <person name="Muzny D."/>
            <person name="Qin X."/>
            <person name="Buhay C."/>
            <person name="Dugan-Rocha S."/>
            <person name="Ding Y."/>
            <person name="Chen G."/>
            <person name="Hawes A."/>
            <person name="Holder M."/>
            <person name="Jhangiani S."/>
            <person name="Johnson A."/>
            <person name="Khan Z."/>
            <person name="Li Z."/>
            <person name="Liu W."/>
            <person name="Liu X."/>
            <person name="Perez L."/>
            <person name="Shen H."/>
            <person name="Wang Q."/>
            <person name="Watt J."/>
            <person name="Xi L."/>
            <person name="Xin Y."/>
            <person name="Zhou J."/>
            <person name="Deng J."/>
            <person name="Jiang H."/>
            <person name="Liu Y."/>
            <person name="Qu J."/>
            <person name="Song X.-Z."/>
            <person name="Zhang L."/>
            <person name="Villasana D."/>
            <person name="Johnson A."/>
            <person name="Liu J."/>
            <person name="Liyanage D."/>
            <person name="Lorensuhewa L."/>
            <person name="Robinson T."/>
            <person name="Song A."/>
            <person name="Song B.-B."/>
            <person name="Dinh H."/>
            <person name="Thornton R."/>
            <person name="Coyle M."/>
            <person name="Francisco L."/>
            <person name="Jackson L."/>
            <person name="Javaid M."/>
            <person name="Korchina V."/>
            <person name="Kovar C."/>
            <person name="Mata R."/>
            <person name="Mathew T."/>
            <person name="Ngo R."/>
            <person name="Nguyen L."/>
            <person name="Nguyen N."/>
            <person name="Okwuonu G."/>
            <person name="Ongeri F."/>
            <person name="Pham C."/>
            <person name="Simmons D."/>
            <person name="Wilczek-Boney K."/>
            <person name="Hale W."/>
            <person name="Jakkamsetti A."/>
            <person name="Pham P."/>
            <person name="Ruth R."/>
            <person name="San Lucas F."/>
            <person name="Warren J."/>
            <person name="Zhang J."/>
            <person name="Zhao Z."/>
            <person name="Zhou C."/>
            <person name="Zhu D."/>
            <person name="Lee S."/>
            <person name="Bess C."/>
            <person name="Blankenburg K."/>
            <person name="Forbes L."/>
            <person name="Fu Q."/>
            <person name="Gubbala S."/>
            <person name="Hirani K."/>
            <person name="Jayaseelan J.C."/>
            <person name="Lara F."/>
            <person name="Munidasa M."/>
            <person name="Palculict T."/>
            <person name="Patil S."/>
            <person name="Pu L.-L."/>
            <person name="Saada N."/>
            <person name="Tang L."/>
            <person name="Weissenberger G."/>
            <person name="Zhu Y."/>
            <person name="Hemphill L."/>
            <person name="Shang Y."/>
            <person name="Youmans B."/>
            <person name="Ayvaz T."/>
            <person name="Ross M."/>
            <person name="Santibanez J."/>
            <person name="Aqrawi P."/>
            <person name="Gross S."/>
            <person name="Joshi V."/>
            <person name="Fowler G."/>
            <person name="Nazareth L."/>
            <person name="Reid J."/>
            <person name="Worley K."/>
            <person name="Petrosino J."/>
            <person name="Highlander S."/>
            <person name="Gibbs R."/>
        </authorList>
    </citation>
    <scope>NUCLEOTIDE SEQUENCE [LARGE SCALE GENOMIC DNA]</scope>
    <source>
        <strain evidence="9">ATCC 33030</strain>
    </source>
</reference>
<feature type="transmembrane region" description="Helical" evidence="8">
    <location>
        <begin position="276"/>
        <end position="300"/>
    </location>
</feature>
<organism evidence="9 10">
    <name type="scientific">Corynebacterium genitalium ATCC 33030</name>
    <dbReference type="NCBI Taxonomy" id="585529"/>
    <lineage>
        <taxon>Bacteria</taxon>
        <taxon>Bacillati</taxon>
        <taxon>Actinomycetota</taxon>
        <taxon>Actinomycetes</taxon>
        <taxon>Mycobacteriales</taxon>
        <taxon>Corynebacteriaceae</taxon>
        <taxon>Corynebacterium</taxon>
    </lineage>
</organism>
<evidence type="ECO:0000256" key="4">
    <source>
        <dbReference type="ARBA" id="ARBA00022692"/>
    </source>
</evidence>
<dbReference type="eggNOG" id="ENOG5033U55">
    <property type="taxonomic scope" value="Bacteria"/>
</dbReference>
<keyword evidence="2" id="KW-1003">Cell membrane</keyword>
<keyword evidence="10" id="KW-1185">Reference proteome</keyword>
<feature type="transmembrane region" description="Helical" evidence="8">
    <location>
        <begin position="188"/>
        <end position="209"/>
    </location>
</feature>
<accession>D7W9H5</accession>
<protein>
    <recommendedName>
        <fullName evidence="11">Tat pathway signal sequence domain protein</fullName>
    </recommendedName>
</protein>
<evidence type="ECO:0000256" key="2">
    <source>
        <dbReference type="ARBA" id="ARBA00022475"/>
    </source>
</evidence>
<comment type="similarity">
    <text evidence="7">Belongs to the glycosyltransferase 87 family.</text>
</comment>
<keyword evidence="3" id="KW-0808">Transferase</keyword>
<sequence length="378" mass="41949">MLFALLHAAVTVPFQNPGTDFTPVWTAARKYLAGQTVFDSDYTIDMPHYLYTPAGTVVIAPIGVFSDESTGRLVMLALGALCIIAALALATWMVAKRHFHYVFPLIVTVVFFTPEPVRATLSLTNINGFLLLLMVVFVWCSLRLRGANWKEHFTRPEAYVAGIVAGLAISVKPQFGVLMIISVLLFQAAVVVVAAVTCAVLFAIGWFTIAQPELFFTNLVPYLSEPRPRFNGSVAGLGIMFGWPEWVVTLLTLLVVAATLAAVVKLWRWRDVDEVMWAFVTLGVCFAGGFMASGLLQTYYAIWLLPMVLTVVRPQSPMHWPAMWLLMLVIFANPTWPFDSLILHSLPPLMFLAVPFVVTAWAFATRPSAPEMLERHVR</sequence>
<dbReference type="Proteomes" id="UP000004208">
    <property type="component" value="Unassembled WGS sequence"/>
</dbReference>
<keyword evidence="6 8" id="KW-0472">Membrane</keyword>
<gene>
    <name evidence="9" type="ORF">HMPREF0291_10713</name>
</gene>
<dbReference type="Pfam" id="PF09594">
    <property type="entry name" value="GT87"/>
    <property type="match status" value="1"/>
</dbReference>
<evidence type="ECO:0008006" key="11">
    <source>
        <dbReference type="Google" id="ProtNLM"/>
    </source>
</evidence>
<dbReference type="GO" id="GO:0005886">
    <property type="term" value="C:plasma membrane"/>
    <property type="evidence" value="ECO:0007669"/>
    <property type="project" value="UniProtKB-SubCell"/>
</dbReference>
<feature type="transmembrane region" description="Helical" evidence="8">
    <location>
        <begin position="73"/>
        <end position="95"/>
    </location>
</feature>
<dbReference type="HOGENOM" id="CLU_055106_0_0_11"/>
<keyword evidence="4 8" id="KW-0812">Transmembrane</keyword>
<comment type="subcellular location">
    <subcellularLocation>
        <location evidence="1">Cell membrane</location>
        <topology evidence="1">Multi-pass membrane protein</topology>
    </subcellularLocation>
</comment>
<dbReference type="GO" id="GO:0016758">
    <property type="term" value="F:hexosyltransferase activity"/>
    <property type="evidence" value="ECO:0007669"/>
    <property type="project" value="InterPro"/>
</dbReference>
<feature type="transmembrane region" description="Helical" evidence="8">
    <location>
        <begin position="129"/>
        <end position="146"/>
    </location>
</feature>
<evidence type="ECO:0000256" key="1">
    <source>
        <dbReference type="ARBA" id="ARBA00004651"/>
    </source>
</evidence>
<evidence type="ECO:0000256" key="8">
    <source>
        <dbReference type="SAM" id="Phobius"/>
    </source>
</evidence>